<evidence type="ECO:0000313" key="2">
    <source>
        <dbReference type="EMBL" id="ELP34186.1"/>
    </source>
</evidence>
<accession>L7CM85</accession>
<name>L7CM85_RHOBT</name>
<protein>
    <submittedName>
        <fullName evidence="2">Uncharacterized protein</fullName>
    </submittedName>
</protein>
<dbReference type="PATRIC" id="fig|993516.3.peg.2044"/>
<proteinExistence type="predicted"/>
<gene>
    <name evidence="2" type="ORF">RBSWK_01917</name>
</gene>
<evidence type="ECO:0000313" key="3">
    <source>
        <dbReference type="Proteomes" id="UP000010959"/>
    </source>
</evidence>
<dbReference type="EMBL" id="AMWG01000040">
    <property type="protein sequence ID" value="ELP34186.1"/>
    <property type="molecule type" value="Genomic_DNA"/>
</dbReference>
<evidence type="ECO:0000256" key="1">
    <source>
        <dbReference type="SAM" id="MobiDB-lite"/>
    </source>
</evidence>
<comment type="caution">
    <text evidence="2">The sequence shown here is derived from an EMBL/GenBank/DDBJ whole genome shotgun (WGS) entry which is preliminary data.</text>
</comment>
<feature type="region of interest" description="Disordered" evidence="1">
    <location>
        <begin position="16"/>
        <end position="42"/>
    </location>
</feature>
<organism evidence="2 3">
    <name type="scientific">Rhodopirellula baltica SWK14</name>
    <dbReference type="NCBI Taxonomy" id="993516"/>
    <lineage>
        <taxon>Bacteria</taxon>
        <taxon>Pseudomonadati</taxon>
        <taxon>Planctomycetota</taxon>
        <taxon>Planctomycetia</taxon>
        <taxon>Pirellulales</taxon>
        <taxon>Pirellulaceae</taxon>
        <taxon>Rhodopirellula</taxon>
    </lineage>
</organism>
<dbReference type="Proteomes" id="UP000010959">
    <property type="component" value="Unassembled WGS sequence"/>
</dbReference>
<reference evidence="2 3" key="1">
    <citation type="journal article" date="2013" name="Mar. Genomics">
        <title>Expression of sulfatases in Rhodopirellula baltica and the diversity of sulfatases in the genus Rhodopirellula.</title>
        <authorList>
            <person name="Wegner C.E."/>
            <person name="Richter-Heitmann T."/>
            <person name="Klindworth A."/>
            <person name="Klockow C."/>
            <person name="Richter M."/>
            <person name="Achstetter T."/>
            <person name="Glockner F.O."/>
            <person name="Harder J."/>
        </authorList>
    </citation>
    <scope>NUCLEOTIDE SEQUENCE [LARGE SCALE GENOMIC DNA]</scope>
    <source>
        <strain evidence="2 3">SWK14</strain>
    </source>
</reference>
<sequence>MSCQFDDVPKELSLDPFRPSVPKAKHESTAKAKRINIAFRNR</sequence>
<dbReference type="AlphaFoldDB" id="L7CM85"/>